<evidence type="ECO:0000313" key="4">
    <source>
        <dbReference type="Proteomes" id="UP000650833"/>
    </source>
</evidence>
<proteinExistence type="predicted"/>
<evidence type="ECO:0000256" key="1">
    <source>
        <dbReference type="ARBA" id="ARBA00004173"/>
    </source>
</evidence>
<comment type="caution">
    <text evidence="3">The sequence shown here is derived from an EMBL/GenBank/DDBJ whole genome shotgun (WGS) entry which is preliminary data.</text>
</comment>
<dbReference type="EMBL" id="JAEPRC010000321">
    <property type="protein sequence ID" value="KAG2200275.1"/>
    <property type="molecule type" value="Genomic_DNA"/>
</dbReference>
<dbReference type="PANTHER" id="PTHR28133:SF1">
    <property type="entry name" value="REQUIRED FOR RESPIRATORY GROWTH PROTEIN 7, MITOCHONDRIAL"/>
    <property type="match status" value="1"/>
</dbReference>
<protein>
    <recommendedName>
        <fullName evidence="5">Required for respiratory growth protein 7, mitochondrial</fullName>
    </recommendedName>
</protein>
<keyword evidence="4" id="KW-1185">Reference proteome</keyword>
<dbReference type="Proteomes" id="UP000650833">
    <property type="component" value="Unassembled WGS sequence"/>
</dbReference>
<comment type="subcellular location">
    <subcellularLocation>
        <location evidence="1">Mitochondrion</location>
    </subcellularLocation>
</comment>
<dbReference type="Pfam" id="PF10356">
    <property type="entry name" value="RRG7"/>
    <property type="match status" value="2"/>
</dbReference>
<evidence type="ECO:0000313" key="3">
    <source>
        <dbReference type="EMBL" id="KAG2200275.1"/>
    </source>
</evidence>
<dbReference type="GO" id="GO:0005739">
    <property type="term" value="C:mitochondrion"/>
    <property type="evidence" value="ECO:0007669"/>
    <property type="project" value="UniProtKB-SubCell"/>
</dbReference>
<dbReference type="PANTHER" id="PTHR28133">
    <property type="entry name" value="REQUIRED FOR RESPIRATORY GROWTH PROTEIN 7, MITOCHONDRIAL"/>
    <property type="match status" value="1"/>
</dbReference>
<organism evidence="3 4">
    <name type="scientific">Mucor plumbeus</name>
    <dbReference type="NCBI Taxonomy" id="97098"/>
    <lineage>
        <taxon>Eukaryota</taxon>
        <taxon>Fungi</taxon>
        <taxon>Fungi incertae sedis</taxon>
        <taxon>Mucoromycota</taxon>
        <taxon>Mucoromycotina</taxon>
        <taxon>Mucoromycetes</taxon>
        <taxon>Mucorales</taxon>
        <taxon>Mucorineae</taxon>
        <taxon>Mucoraceae</taxon>
        <taxon>Mucor</taxon>
    </lineage>
</organism>
<sequence>MIVQQILKRYISSRKSLSSFLEQTDKDITSTVYKGTLFELQTLETLSTTAGMKLEHVGGRSDRGIDLRGQWFHNINVLVQCKNTKQGCTPDHIRELIGTVASSSSPRKKIIGILSTVNRKQSSKNQFTPDVLQQFKTSSTALGLVTIENTTLKSIMFNKKAQIVLEGLTITTQFDSEGCEFLVLDIPSKNV</sequence>
<keyword evidence="2" id="KW-0496">Mitochondrion</keyword>
<dbReference type="InterPro" id="IPR018828">
    <property type="entry name" value="RRG7"/>
</dbReference>
<reference evidence="3" key="1">
    <citation type="submission" date="2020-12" db="EMBL/GenBank/DDBJ databases">
        <title>Metabolic potential, ecology and presence of endohyphal bacteria is reflected in genomic diversity of Mucoromycotina.</title>
        <authorList>
            <person name="Muszewska A."/>
            <person name="Okrasinska A."/>
            <person name="Steczkiewicz K."/>
            <person name="Drgas O."/>
            <person name="Orlowska M."/>
            <person name="Perlinska-Lenart U."/>
            <person name="Aleksandrzak-Piekarczyk T."/>
            <person name="Szatraj K."/>
            <person name="Zielenkiewicz U."/>
            <person name="Pilsyk S."/>
            <person name="Malc E."/>
            <person name="Mieczkowski P."/>
            <person name="Kruszewska J.S."/>
            <person name="Biernat P."/>
            <person name="Pawlowska J."/>
        </authorList>
    </citation>
    <scope>NUCLEOTIDE SEQUENCE</scope>
    <source>
        <strain evidence="3">CBS 226.32</strain>
    </source>
</reference>
<dbReference type="OrthoDB" id="20734at2759"/>
<dbReference type="AlphaFoldDB" id="A0A8H7QXW1"/>
<evidence type="ECO:0008006" key="5">
    <source>
        <dbReference type="Google" id="ProtNLM"/>
    </source>
</evidence>
<accession>A0A8H7QXW1</accession>
<gene>
    <name evidence="3" type="ORF">INT46_000469</name>
</gene>
<evidence type="ECO:0000256" key="2">
    <source>
        <dbReference type="ARBA" id="ARBA00023128"/>
    </source>
</evidence>
<name>A0A8H7QXW1_9FUNG</name>